<dbReference type="InterPro" id="IPR013482">
    <property type="entry name" value="Molybde_CF_guanTrfase"/>
</dbReference>
<dbReference type="Pfam" id="PF12804">
    <property type="entry name" value="NTP_transf_3"/>
    <property type="match status" value="1"/>
</dbReference>
<dbReference type="PANTHER" id="PTHR19136">
    <property type="entry name" value="MOLYBDENUM COFACTOR GUANYLYLTRANSFERASE"/>
    <property type="match status" value="1"/>
</dbReference>
<feature type="binding site" evidence="8">
    <location>
        <position position="31"/>
    </location>
    <ligand>
        <name>GTP</name>
        <dbReference type="ChEBI" id="CHEBI:37565"/>
    </ligand>
</feature>
<feature type="binding site" evidence="8">
    <location>
        <position position="76"/>
    </location>
    <ligand>
        <name>GTP</name>
        <dbReference type="ChEBI" id="CHEBI:37565"/>
    </ligand>
</feature>
<evidence type="ECO:0000313" key="10">
    <source>
        <dbReference type="EMBL" id="WFP10802.1"/>
    </source>
</evidence>
<keyword evidence="3 8" id="KW-0479">Metal-binding</keyword>
<reference evidence="10 11" key="1">
    <citation type="submission" date="2023-03" db="EMBL/GenBank/DDBJ databases">
        <title>Achromobacter spanius LIG8.</title>
        <authorList>
            <person name="Shrestha S."/>
        </authorList>
    </citation>
    <scope>NUCLEOTIDE SEQUENCE [LARGE SCALE GENOMIC DNA]</scope>
    <source>
        <strain evidence="10 11">LIG8</strain>
    </source>
</reference>
<feature type="domain" description="MobA-like NTP transferase" evidence="9">
    <location>
        <begin position="15"/>
        <end position="182"/>
    </location>
</feature>
<protein>
    <recommendedName>
        <fullName evidence="8">Molybdenum cofactor guanylyltransferase</fullName>
        <shortName evidence="8">MoCo guanylyltransferase</shortName>
        <ecNumber evidence="8">2.7.7.77</ecNumber>
    </recommendedName>
    <alternativeName>
        <fullName evidence="8">GTP:molybdopterin guanylyltransferase</fullName>
    </alternativeName>
    <alternativeName>
        <fullName evidence="8">Mo-MPT guanylyltransferase</fullName>
    </alternativeName>
    <alternativeName>
        <fullName evidence="8">Molybdopterin guanylyltransferase</fullName>
    </alternativeName>
    <alternativeName>
        <fullName evidence="8">Molybdopterin-guanine dinucleotide synthase</fullName>
        <shortName evidence="8">MGD synthase</shortName>
    </alternativeName>
</protein>
<dbReference type="NCBIfam" id="TIGR02665">
    <property type="entry name" value="molyb_mobA"/>
    <property type="match status" value="1"/>
</dbReference>
<keyword evidence="11" id="KW-1185">Reference proteome</keyword>
<feature type="binding site" evidence="8">
    <location>
        <begin position="18"/>
        <end position="20"/>
    </location>
    <ligand>
        <name>GTP</name>
        <dbReference type="ChEBI" id="CHEBI:37565"/>
    </ligand>
</feature>
<keyword evidence="6 8" id="KW-0342">GTP-binding</keyword>
<feature type="binding site" evidence="8">
    <location>
        <position position="124"/>
    </location>
    <ligand>
        <name>GTP</name>
        <dbReference type="ChEBI" id="CHEBI:37565"/>
    </ligand>
</feature>
<comment type="catalytic activity">
    <reaction evidence="8">
        <text>Mo-molybdopterin + GTP + H(+) = Mo-molybdopterin guanine dinucleotide + diphosphate</text>
        <dbReference type="Rhea" id="RHEA:34243"/>
        <dbReference type="ChEBI" id="CHEBI:15378"/>
        <dbReference type="ChEBI" id="CHEBI:33019"/>
        <dbReference type="ChEBI" id="CHEBI:37565"/>
        <dbReference type="ChEBI" id="CHEBI:71302"/>
        <dbReference type="ChEBI" id="CHEBI:71310"/>
        <dbReference type="EC" id="2.7.7.77"/>
    </reaction>
</comment>
<comment type="function">
    <text evidence="8">Transfers a GMP moiety from GTP to Mo-molybdopterin (Mo-MPT) cofactor (Moco or molybdenum cofactor) to form Mo-molybdopterin guanine dinucleotide (Mo-MGD) cofactor.</text>
</comment>
<dbReference type="SUPFAM" id="SSF53448">
    <property type="entry name" value="Nucleotide-diphospho-sugar transferases"/>
    <property type="match status" value="1"/>
</dbReference>
<dbReference type="EMBL" id="CP121261">
    <property type="protein sequence ID" value="WFP10802.1"/>
    <property type="molecule type" value="Genomic_DNA"/>
</dbReference>
<evidence type="ECO:0000256" key="4">
    <source>
        <dbReference type="ARBA" id="ARBA00022741"/>
    </source>
</evidence>
<dbReference type="GO" id="GO:0061603">
    <property type="term" value="F:molybdenum cofactor guanylyltransferase activity"/>
    <property type="evidence" value="ECO:0007669"/>
    <property type="project" value="UniProtKB-EC"/>
</dbReference>
<gene>
    <name evidence="8 10" type="primary">mobA</name>
    <name evidence="10" type="ORF">P8T11_13415</name>
</gene>
<sequence length="223" mass="22738">MADQPLPLSTPGIAGLILAGGQGARMGHQDKGLVLLHGAPMVAHVARRLAPQVGRLIISANRHAERYAQYGTVVADGEPALGEFQGPLVGLAAGLATASAAASASASTATSTADVDWVVAVPCDTPFLPHDLATRLIAAADSAQAPLAYAMAGGQRHAACMALRPSLLPDLRAYLLAGERKVGLWQARVGGVAASFDDAPDAFMNVNTPEELAVAERCAGFAS</sequence>
<dbReference type="Gene3D" id="3.90.550.10">
    <property type="entry name" value="Spore Coat Polysaccharide Biosynthesis Protein SpsA, Chain A"/>
    <property type="match status" value="1"/>
</dbReference>
<keyword evidence="1 8" id="KW-0963">Cytoplasm</keyword>
<organism evidence="10 11">
    <name type="scientific">Achromobacter spanius</name>
    <dbReference type="NCBI Taxonomy" id="217203"/>
    <lineage>
        <taxon>Bacteria</taxon>
        <taxon>Pseudomonadati</taxon>
        <taxon>Pseudomonadota</taxon>
        <taxon>Betaproteobacteria</taxon>
        <taxon>Burkholderiales</taxon>
        <taxon>Alcaligenaceae</taxon>
        <taxon>Achromobacter</taxon>
    </lineage>
</organism>
<comment type="domain">
    <text evidence="8">The N-terminal domain determines nucleotide recognition and specific binding, while the C-terminal domain determines the specific binding to the target protein.</text>
</comment>
<keyword evidence="4 8" id="KW-0547">Nucleotide-binding</keyword>
<accession>A0ABY8H1F0</accession>
<comment type="subcellular location">
    <subcellularLocation>
        <location evidence="8">Cytoplasm</location>
    </subcellularLocation>
</comment>
<evidence type="ECO:0000256" key="1">
    <source>
        <dbReference type="ARBA" id="ARBA00022490"/>
    </source>
</evidence>
<comment type="cofactor">
    <cofactor evidence="8">
        <name>Mg(2+)</name>
        <dbReference type="ChEBI" id="CHEBI:18420"/>
    </cofactor>
</comment>
<keyword evidence="5 8" id="KW-0460">Magnesium</keyword>
<comment type="caution">
    <text evidence="8">Lacks conserved residue(s) required for the propagation of feature annotation.</text>
</comment>
<evidence type="ECO:0000313" key="11">
    <source>
        <dbReference type="Proteomes" id="UP001214170"/>
    </source>
</evidence>
<comment type="subunit">
    <text evidence="8">Monomer.</text>
</comment>
<dbReference type="PANTHER" id="PTHR19136:SF81">
    <property type="entry name" value="MOLYBDENUM COFACTOR GUANYLYLTRANSFERASE"/>
    <property type="match status" value="1"/>
</dbReference>
<dbReference type="InterPro" id="IPR025877">
    <property type="entry name" value="MobA-like_NTP_Trfase"/>
</dbReference>
<keyword evidence="2 8" id="KW-0808">Transferase</keyword>
<keyword evidence="7 8" id="KW-0501">Molybdenum cofactor biosynthesis</keyword>
<evidence type="ECO:0000256" key="7">
    <source>
        <dbReference type="ARBA" id="ARBA00023150"/>
    </source>
</evidence>
<dbReference type="RefSeq" id="WP_268081491.1">
    <property type="nucleotide sequence ID" value="NZ_CP106885.1"/>
</dbReference>
<evidence type="ECO:0000259" key="9">
    <source>
        <dbReference type="Pfam" id="PF12804"/>
    </source>
</evidence>
<dbReference type="CDD" id="cd02503">
    <property type="entry name" value="MobA"/>
    <property type="match status" value="1"/>
</dbReference>
<evidence type="ECO:0000256" key="6">
    <source>
        <dbReference type="ARBA" id="ARBA00023134"/>
    </source>
</evidence>
<dbReference type="HAMAP" id="MF_00316">
    <property type="entry name" value="MobA"/>
    <property type="match status" value="1"/>
</dbReference>
<dbReference type="EC" id="2.7.7.77" evidence="8"/>
<evidence type="ECO:0000256" key="8">
    <source>
        <dbReference type="HAMAP-Rule" id="MF_00316"/>
    </source>
</evidence>
<feature type="binding site" evidence="8">
    <location>
        <position position="124"/>
    </location>
    <ligand>
        <name>Mg(2+)</name>
        <dbReference type="ChEBI" id="CHEBI:18420"/>
    </ligand>
</feature>
<comment type="similarity">
    <text evidence="8">Belongs to the MobA family.</text>
</comment>
<dbReference type="InterPro" id="IPR029044">
    <property type="entry name" value="Nucleotide-diphossugar_trans"/>
</dbReference>
<evidence type="ECO:0000256" key="3">
    <source>
        <dbReference type="ARBA" id="ARBA00022723"/>
    </source>
</evidence>
<name>A0ABY8H1F0_9BURK</name>
<proteinExistence type="inferred from homology"/>
<evidence type="ECO:0000256" key="5">
    <source>
        <dbReference type="ARBA" id="ARBA00022842"/>
    </source>
</evidence>
<dbReference type="Proteomes" id="UP001214170">
    <property type="component" value="Chromosome"/>
</dbReference>
<evidence type="ECO:0000256" key="2">
    <source>
        <dbReference type="ARBA" id="ARBA00022679"/>
    </source>
</evidence>
<keyword evidence="10" id="KW-0548">Nucleotidyltransferase</keyword>